<dbReference type="InterPro" id="IPR038729">
    <property type="entry name" value="Rad50/SbcC_AAA"/>
</dbReference>
<dbReference type="RefSeq" id="WP_202748414.1">
    <property type="nucleotide sequence ID" value="NZ_JAESWC010000002.1"/>
</dbReference>
<keyword evidence="4" id="KW-0175">Coiled coil</keyword>
<evidence type="ECO:0000259" key="5">
    <source>
        <dbReference type="Pfam" id="PF13476"/>
    </source>
</evidence>
<gene>
    <name evidence="6" type="ORF">JK636_08640</name>
</gene>
<feature type="coiled-coil region" evidence="4">
    <location>
        <begin position="532"/>
        <end position="566"/>
    </location>
</feature>
<evidence type="ECO:0000313" key="7">
    <source>
        <dbReference type="Proteomes" id="UP000632377"/>
    </source>
</evidence>
<feature type="coiled-coil region" evidence="4">
    <location>
        <begin position="916"/>
        <end position="1012"/>
    </location>
</feature>
<comment type="subunit">
    <text evidence="2">Heterodimer of SbcC and SbcD.</text>
</comment>
<name>A0ABS1T909_9CLOT</name>
<evidence type="ECO:0000256" key="3">
    <source>
        <dbReference type="ARBA" id="ARBA00013368"/>
    </source>
</evidence>
<dbReference type="PANTHER" id="PTHR32114">
    <property type="entry name" value="ABC TRANSPORTER ABCH.3"/>
    <property type="match status" value="1"/>
</dbReference>
<evidence type="ECO:0000256" key="1">
    <source>
        <dbReference type="ARBA" id="ARBA00006930"/>
    </source>
</evidence>
<dbReference type="InterPro" id="IPR027417">
    <property type="entry name" value="P-loop_NTPase"/>
</dbReference>
<dbReference type="EMBL" id="JAESWC010000002">
    <property type="protein sequence ID" value="MBL4935825.1"/>
    <property type="molecule type" value="Genomic_DNA"/>
</dbReference>
<comment type="similarity">
    <text evidence="1">Belongs to the SMC family. SbcC subfamily.</text>
</comment>
<keyword evidence="7" id="KW-1185">Reference proteome</keyword>
<proteinExistence type="inferred from homology"/>
<feature type="coiled-coil region" evidence="4">
    <location>
        <begin position="212"/>
        <end position="313"/>
    </location>
</feature>
<organism evidence="6 7">
    <name type="scientific">Clostridium rhizosphaerae</name>
    <dbReference type="NCBI Taxonomy" id="2803861"/>
    <lineage>
        <taxon>Bacteria</taxon>
        <taxon>Bacillati</taxon>
        <taxon>Bacillota</taxon>
        <taxon>Clostridia</taxon>
        <taxon>Eubacteriales</taxon>
        <taxon>Clostridiaceae</taxon>
        <taxon>Clostridium</taxon>
    </lineage>
</organism>
<feature type="domain" description="Rad50/SbcC-type AAA" evidence="5">
    <location>
        <begin position="5"/>
        <end position="196"/>
    </location>
</feature>
<accession>A0ABS1T909</accession>
<dbReference type="Proteomes" id="UP000632377">
    <property type="component" value="Unassembled WGS sequence"/>
</dbReference>
<dbReference type="Pfam" id="PF13558">
    <property type="entry name" value="SbcC_Walker_B"/>
    <property type="match status" value="1"/>
</dbReference>
<dbReference type="Gene3D" id="3.40.50.300">
    <property type="entry name" value="P-loop containing nucleotide triphosphate hydrolases"/>
    <property type="match status" value="2"/>
</dbReference>
<evidence type="ECO:0000256" key="4">
    <source>
        <dbReference type="SAM" id="Coils"/>
    </source>
</evidence>
<dbReference type="Pfam" id="PF13476">
    <property type="entry name" value="AAA_23"/>
    <property type="match status" value="1"/>
</dbReference>
<evidence type="ECO:0000256" key="2">
    <source>
        <dbReference type="ARBA" id="ARBA00011322"/>
    </source>
</evidence>
<sequence length="1174" mass="136953">MKPKKLKIKGLNSFIDSQEIDFERLTEKGLFGIFGPTGSGKSTILDAITIALYGKIARESDEFINTECNELSITYEFEIGQGSERKQYIVDRNVKRDKHGRYKTSLARLLDVNNNTILAEATRDVQTEVENIVGLTCEDFTRSVVLPQGKFSEFLKLTGKERRDMLERIFGLEKYGKSLLDKIRKERNSKLKAMDLLTGELKGFKDISEQSFDEAKNQLTILLQEEKALRNEKRFLDEQYEKFKSVWELQKELEEYKVERVNLEKQKEEIKDKTEKLIKAKNALVVRPYIDNLKNTEEKIKLNQEELLKLKKLLEDIMLKLSVTEKDYNSIVLRKDKEIPELITKEANLNQAIELLNKTEKIEKEKNELLSVYYKRHDEQVKLKENLEKINEEKLLLQKNIEDKLNRLNSIRVEPEYRDKLQSASYKEDEYFDLGAKLKELKFKLEDKQKSITSLKKRHEEINLEHEKAVKELFIIEKEKQELESNVPGDNSSLLQKQNLLMETGKALDEALKNVDERIQLNNKLKPVIEHKKKLEEEFESKNENIRYLQNSIESIQKEIETYERANLAFILAEKINQDEPCPVCGSVHHPKLATKTEIEGLENKKQLVEKFINKLDKLQLEVRELDMKLVAVNKDKEYIETQFERVNEKLIDVDIDEMKRSRVFFETEFNELKNKIEAWNIRKVSTDKVLLNLKDLKANIEKNEAKLSEAVKGEETALKEIEDMYSKVLEQLENVKEIYFNLKAELKTDNIKEKLQELKNFEIETLTLQKSEKLLRNSLEGVEEKREKVNKQISVLDVEIAQILEIGKEKKAVVDDYKKEINRLSENKEPRKYIQVVREITAEIRSLEENLKGKLENIKNEKQKEENKLVSLEESCKTLNKLLDEQYEQFKQSLEENKFISKEEVLNCLMPGEYVLNLENYIKSYEDKLKNTENNMLRIENKLEGNSIEQEMWDNLQTERTETYNKLDTKLQEIAKCEQIIEKLKIELKELKELLSQKKELEHKLSLLDDLDKLVQGNRFVEFVAMNQLRYIALEASKRLKDITRGRYALELDSSGNFTMRDDFNGGVIRSTSTLSGGETFLTSLALALALSSQIQLKGSAPLEFFFLDEGFGTLDTELLEIVISSLERLHSDRLSVGIISHVEELKNRVPVKLIVEPALPGLGGSKIKIEYT</sequence>
<dbReference type="PANTHER" id="PTHR32114:SF2">
    <property type="entry name" value="ABC TRANSPORTER ABCH.3"/>
    <property type="match status" value="1"/>
</dbReference>
<evidence type="ECO:0000313" key="6">
    <source>
        <dbReference type="EMBL" id="MBL4935825.1"/>
    </source>
</evidence>
<feature type="coiled-coil region" evidence="4">
    <location>
        <begin position="380"/>
        <end position="407"/>
    </location>
</feature>
<comment type="caution">
    <text evidence="6">The sequence shown here is derived from an EMBL/GenBank/DDBJ whole genome shotgun (WGS) entry which is preliminary data.</text>
</comment>
<feature type="coiled-coil region" evidence="4">
    <location>
        <begin position="438"/>
        <end position="486"/>
    </location>
</feature>
<dbReference type="SUPFAM" id="SSF52540">
    <property type="entry name" value="P-loop containing nucleoside triphosphate hydrolases"/>
    <property type="match status" value="1"/>
</dbReference>
<protein>
    <recommendedName>
        <fullName evidence="3">Nuclease SbcCD subunit C</fullName>
    </recommendedName>
</protein>
<reference evidence="6 7" key="1">
    <citation type="submission" date="2021-01" db="EMBL/GenBank/DDBJ databases">
        <title>Genome public.</title>
        <authorList>
            <person name="Liu C."/>
            <person name="Sun Q."/>
        </authorList>
    </citation>
    <scope>NUCLEOTIDE SEQUENCE [LARGE SCALE GENOMIC DNA]</scope>
    <source>
        <strain evidence="6 7">YIM B02515</strain>
    </source>
</reference>
<feature type="coiled-coil region" evidence="4">
    <location>
        <begin position="602"/>
        <end position="890"/>
    </location>
</feature>